<dbReference type="InterPro" id="IPR037284">
    <property type="entry name" value="SUF_FeS_clus_asmbl_SufBD_sf"/>
</dbReference>
<reference evidence="4 5" key="1">
    <citation type="submission" date="2019-07" db="EMBL/GenBank/DDBJ databases">
        <title>Genomic Encyclopedia of Archaeal and Bacterial Type Strains, Phase II (KMG-II): from individual species to whole genera.</title>
        <authorList>
            <person name="Goeker M."/>
        </authorList>
    </citation>
    <scope>NUCLEOTIDE SEQUENCE [LARGE SCALE GENOMIC DNA]</scope>
    <source>
        <strain evidence="4 5">ATCC BAA-252</strain>
    </source>
</reference>
<organism evidence="4 5">
    <name type="scientific">Roseibium hamelinense</name>
    <dbReference type="NCBI Taxonomy" id="150831"/>
    <lineage>
        <taxon>Bacteria</taxon>
        <taxon>Pseudomonadati</taxon>
        <taxon>Pseudomonadota</taxon>
        <taxon>Alphaproteobacteria</taxon>
        <taxon>Hyphomicrobiales</taxon>
        <taxon>Stappiaceae</taxon>
        <taxon>Roseibium</taxon>
    </lineage>
</organism>
<dbReference type="Pfam" id="PF01458">
    <property type="entry name" value="SUFBD_core"/>
    <property type="match status" value="1"/>
</dbReference>
<proteinExistence type="inferred from homology"/>
<dbReference type="InterPro" id="IPR011542">
    <property type="entry name" value="SUF_FeS_clus_asmbl_SufD"/>
</dbReference>
<accession>A0A562TIX0</accession>
<dbReference type="RefSeq" id="WP_145340658.1">
    <property type="nucleotide sequence ID" value="NZ_SMLY01000087.1"/>
</dbReference>
<dbReference type="OrthoDB" id="9768262at2"/>
<evidence type="ECO:0000313" key="4">
    <source>
        <dbReference type="EMBL" id="TWI93168.1"/>
    </source>
</evidence>
<gene>
    <name evidence="4" type="ORF">JM93_00723</name>
</gene>
<dbReference type="GO" id="GO:0016226">
    <property type="term" value="P:iron-sulfur cluster assembly"/>
    <property type="evidence" value="ECO:0007669"/>
    <property type="project" value="InterPro"/>
</dbReference>
<dbReference type="AlphaFoldDB" id="A0A562TIX0"/>
<sequence>MNASLPIKHTQAETDLIDRFDAAKAHLPGSQVIVGLRDSAVSQIRDKGLPHRRVEEYKYTDLRAYMKSGAPLAGPATLDEVRAILDAQDSYGDLDRYRIVIANGRFMADVSDAPALAGEGVTVTDFSEALSAETAADLLAQPTTAGLDGVLALNTAFVQGGVLLVVKEGAAVSKPVEVVHVGTGSGALVTRSKITVSKGASLRVLETFAGDTGNGEINAVFDYHVADGAKVAATRLIAGDADPARLFTTIATIGAEAEFKSLGFIAGPSFVRNQQFVNFTGEHSEAKIYGVSMARGEGVADQTLIVDHAVPHCNSREFFKTVLDDRARGVYQGRINVAPHAQKTDGEMMTQALLLSEEAEMANKPELEIFADDVICAHGATSGQMDEDLLFYLRARGIPEDEARTLLVLAFLSEAIEEYGEDDVTEGLEARVRDWLAAKN</sequence>
<evidence type="ECO:0000256" key="1">
    <source>
        <dbReference type="ARBA" id="ARBA00043967"/>
    </source>
</evidence>
<dbReference type="InterPro" id="IPR000825">
    <property type="entry name" value="SUF_FeS_clus_asmbl_SufBD_core"/>
</dbReference>
<dbReference type="InterPro" id="IPR045595">
    <property type="entry name" value="SufBD_N"/>
</dbReference>
<dbReference type="EMBL" id="VLLF01000001">
    <property type="protein sequence ID" value="TWI93168.1"/>
    <property type="molecule type" value="Genomic_DNA"/>
</dbReference>
<evidence type="ECO:0000313" key="5">
    <source>
        <dbReference type="Proteomes" id="UP000320593"/>
    </source>
</evidence>
<dbReference type="Pfam" id="PF19295">
    <property type="entry name" value="SufBD_N"/>
    <property type="match status" value="1"/>
</dbReference>
<feature type="domain" description="SUF system FeS cluster assembly SufBD core" evidence="2">
    <location>
        <begin position="186"/>
        <end position="411"/>
    </location>
</feature>
<keyword evidence="5" id="KW-1185">Reference proteome</keyword>
<dbReference type="PANTHER" id="PTHR43575">
    <property type="entry name" value="PROTEIN ABCI7, CHLOROPLASTIC"/>
    <property type="match status" value="1"/>
</dbReference>
<protein>
    <submittedName>
        <fullName evidence="4">Iron-regulated ABC transporter permease protein SufD</fullName>
    </submittedName>
</protein>
<dbReference type="SUPFAM" id="SSF101960">
    <property type="entry name" value="Stabilizer of iron transporter SufD"/>
    <property type="match status" value="1"/>
</dbReference>
<dbReference type="PANTHER" id="PTHR43575:SF1">
    <property type="entry name" value="PROTEIN ABCI7, CHLOROPLASTIC"/>
    <property type="match status" value="1"/>
</dbReference>
<feature type="domain" description="SUF system FeS cluster assembly SufBD N-terminal" evidence="3">
    <location>
        <begin position="12"/>
        <end position="178"/>
    </location>
</feature>
<dbReference type="NCBIfam" id="TIGR01981">
    <property type="entry name" value="sufD"/>
    <property type="match status" value="1"/>
</dbReference>
<name>A0A562TIX0_9HYPH</name>
<evidence type="ECO:0000259" key="2">
    <source>
        <dbReference type="Pfam" id="PF01458"/>
    </source>
</evidence>
<dbReference type="Proteomes" id="UP000320593">
    <property type="component" value="Unassembled WGS sequence"/>
</dbReference>
<comment type="caution">
    <text evidence="4">The sequence shown here is derived from an EMBL/GenBank/DDBJ whole genome shotgun (WGS) entry which is preliminary data.</text>
</comment>
<evidence type="ECO:0000259" key="3">
    <source>
        <dbReference type="Pfam" id="PF19295"/>
    </source>
</evidence>
<comment type="similarity">
    <text evidence="1">Belongs to the iron-sulfur cluster assembly SufBD family.</text>
</comment>
<dbReference type="InterPro" id="IPR055346">
    <property type="entry name" value="Fe-S_cluster_assembly_SufBD"/>
</dbReference>